<dbReference type="SUPFAM" id="SSF46689">
    <property type="entry name" value="Homeodomain-like"/>
    <property type="match status" value="1"/>
</dbReference>
<keyword evidence="2 5" id="KW-0238">DNA-binding</keyword>
<dbReference type="PROSITE" id="PS01124">
    <property type="entry name" value="HTH_ARAC_FAMILY_2"/>
    <property type="match status" value="1"/>
</dbReference>
<dbReference type="GO" id="GO:0003700">
    <property type="term" value="F:DNA-binding transcription factor activity"/>
    <property type="evidence" value="ECO:0007669"/>
    <property type="project" value="InterPro"/>
</dbReference>
<evidence type="ECO:0000256" key="2">
    <source>
        <dbReference type="ARBA" id="ARBA00023125"/>
    </source>
</evidence>
<dbReference type="SMART" id="SM00342">
    <property type="entry name" value="HTH_ARAC"/>
    <property type="match status" value="1"/>
</dbReference>
<protein>
    <submittedName>
        <fullName evidence="5">AraC-type DNA-binding protein</fullName>
    </submittedName>
</protein>
<dbReference type="GO" id="GO:0000976">
    <property type="term" value="F:transcription cis-regulatory region binding"/>
    <property type="evidence" value="ECO:0007669"/>
    <property type="project" value="TreeGrafter"/>
</dbReference>
<dbReference type="Proteomes" id="UP000198327">
    <property type="component" value="Unassembled WGS sequence"/>
</dbReference>
<dbReference type="AlphaFoldDB" id="A0A239IT26"/>
<dbReference type="InterPro" id="IPR032687">
    <property type="entry name" value="AraC-type_N"/>
</dbReference>
<evidence type="ECO:0000313" key="6">
    <source>
        <dbReference type="Proteomes" id="UP000198327"/>
    </source>
</evidence>
<keyword evidence="1" id="KW-0805">Transcription regulation</keyword>
<dbReference type="InterPro" id="IPR009057">
    <property type="entry name" value="Homeodomain-like_sf"/>
</dbReference>
<keyword evidence="3" id="KW-0804">Transcription</keyword>
<dbReference type="Pfam" id="PF12833">
    <property type="entry name" value="HTH_18"/>
    <property type="match status" value="1"/>
</dbReference>
<reference evidence="6" key="1">
    <citation type="submission" date="2017-06" db="EMBL/GenBank/DDBJ databases">
        <authorList>
            <person name="Varghese N."/>
            <person name="Submissions S."/>
        </authorList>
    </citation>
    <scope>NUCLEOTIDE SEQUENCE [LARGE SCALE GENOMIC DNA]</scope>
    <source>
        <strain evidence="6">JCM 23211</strain>
    </source>
</reference>
<evidence type="ECO:0000256" key="1">
    <source>
        <dbReference type="ARBA" id="ARBA00023015"/>
    </source>
</evidence>
<feature type="domain" description="HTH araC/xylS-type" evidence="4">
    <location>
        <begin position="253"/>
        <end position="351"/>
    </location>
</feature>
<proteinExistence type="predicted"/>
<keyword evidence="6" id="KW-1185">Reference proteome</keyword>
<name>A0A239IT26_9NOCA</name>
<dbReference type="PANTHER" id="PTHR47894:SF4">
    <property type="entry name" value="HTH-TYPE TRANSCRIPTIONAL REGULATOR GADX"/>
    <property type="match status" value="1"/>
</dbReference>
<evidence type="ECO:0000313" key="5">
    <source>
        <dbReference type="EMBL" id="SNS96358.1"/>
    </source>
</evidence>
<organism evidence="5 6">
    <name type="scientific">Rhodococcoides kyotonense</name>
    <dbReference type="NCBI Taxonomy" id="398843"/>
    <lineage>
        <taxon>Bacteria</taxon>
        <taxon>Bacillati</taxon>
        <taxon>Actinomycetota</taxon>
        <taxon>Actinomycetes</taxon>
        <taxon>Mycobacteriales</taxon>
        <taxon>Nocardiaceae</taxon>
        <taxon>Rhodococcoides</taxon>
    </lineage>
</organism>
<dbReference type="EMBL" id="FZOW01000007">
    <property type="protein sequence ID" value="SNS96358.1"/>
    <property type="molecule type" value="Genomic_DNA"/>
</dbReference>
<dbReference type="GO" id="GO:0005829">
    <property type="term" value="C:cytosol"/>
    <property type="evidence" value="ECO:0007669"/>
    <property type="project" value="TreeGrafter"/>
</dbReference>
<dbReference type="PANTHER" id="PTHR47894">
    <property type="entry name" value="HTH-TYPE TRANSCRIPTIONAL REGULATOR GADX"/>
    <property type="match status" value="1"/>
</dbReference>
<dbReference type="InterPro" id="IPR018060">
    <property type="entry name" value="HTH_AraC"/>
</dbReference>
<accession>A0A239IT26</accession>
<evidence type="ECO:0000256" key="3">
    <source>
        <dbReference type="ARBA" id="ARBA00023163"/>
    </source>
</evidence>
<evidence type="ECO:0000259" key="4">
    <source>
        <dbReference type="PROSITE" id="PS01124"/>
    </source>
</evidence>
<dbReference type="Gene3D" id="1.10.10.60">
    <property type="entry name" value="Homeodomain-like"/>
    <property type="match status" value="1"/>
</dbReference>
<gene>
    <name evidence="5" type="ORF">SAMN05421642_107193</name>
</gene>
<dbReference type="Pfam" id="PF12625">
    <property type="entry name" value="Arabinose_bd"/>
    <property type="match status" value="1"/>
</dbReference>
<sequence length="359" mass="39113">MSIITVMAGSKLTSHAIFFTFRHMADLISASSLSRVPELIEECGGDPYEFCDRVGIDPSVIGTYDNFVPFSALSTLLGLCARELGVPDFALRLAARQDPDILGPVAIAARNADTIGDAVRGVAQYAHVYSPALSTALTVGDVEASYSIDTVLHRLPSRAHVVELALGVTLSTFRMMAGPDFHPTRISFQHPRISEISTYTDYFGCTVEFSSASNTLNFPRGVLHRHLPQVDPLAHDFAVRYMAGRDPSTAFHDAVSALIVRSLPAGAATLQQVAGLMVLHPRTLQRRLATEGKTFDTLVDDSRRELALSLLANADVSISAVSRQLGYSEPSTLTRSSRRWFGMPPLAKRRDLSRQTPRT</sequence>